<keyword evidence="3" id="KW-1185">Reference proteome</keyword>
<feature type="compositionally biased region" description="Low complexity" evidence="1">
    <location>
        <begin position="759"/>
        <end position="774"/>
    </location>
</feature>
<feature type="region of interest" description="Disordered" evidence="1">
    <location>
        <begin position="384"/>
        <end position="474"/>
    </location>
</feature>
<feature type="compositionally biased region" description="Basic and acidic residues" evidence="1">
    <location>
        <begin position="1585"/>
        <end position="1599"/>
    </location>
</feature>
<proteinExistence type="predicted"/>
<feature type="compositionally biased region" description="Gly residues" evidence="1">
    <location>
        <begin position="1939"/>
        <end position="1948"/>
    </location>
</feature>
<feature type="compositionally biased region" description="Low complexity" evidence="1">
    <location>
        <begin position="1460"/>
        <end position="1471"/>
    </location>
</feature>
<evidence type="ECO:0000313" key="3">
    <source>
        <dbReference type="Proteomes" id="UP000075714"/>
    </source>
</evidence>
<feature type="compositionally biased region" description="Basic and acidic residues" evidence="1">
    <location>
        <begin position="1875"/>
        <end position="1892"/>
    </location>
</feature>
<feature type="region of interest" description="Disordered" evidence="1">
    <location>
        <begin position="1690"/>
        <end position="1742"/>
    </location>
</feature>
<organism evidence="2 3">
    <name type="scientific">Gonium pectorale</name>
    <name type="common">Green alga</name>
    <dbReference type="NCBI Taxonomy" id="33097"/>
    <lineage>
        <taxon>Eukaryota</taxon>
        <taxon>Viridiplantae</taxon>
        <taxon>Chlorophyta</taxon>
        <taxon>core chlorophytes</taxon>
        <taxon>Chlorophyceae</taxon>
        <taxon>CS clade</taxon>
        <taxon>Chlamydomonadales</taxon>
        <taxon>Volvocaceae</taxon>
        <taxon>Gonium</taxon>
    </lineage>
</organism>
<feature type="region of interest" description="Disordered" evidence="1">
    <location>
        <begin position="266"/>
        <end position="285"/>
    </location>
</feature>
<feature type="compositionally biased region" description="Low complexity" evidence="1">
    <location>
        <begin position="1313"/>
        <end position="1334"/>
    </location>
</feature>
<feature type="compositionally biased region" description="Basic and acidic residues" evidence="1">
    <location>
        <begin position="2062"/>
        <end position="2077"/>
    </location>
</feature>
<protein>
    <submittedName>
        <fullName evidence="2">Uncharacterized protein</fullName>
    </submittedName>
</protein>
<feature type="region of interest" description="Disordered" evidence="1">
    <location>
        <begin position="1993"/>
        <end position="2255"/>
    </location>
</feature>
<feature type="compositionally biased region" description="Low complexity" evidence="1">
    <location>
        <begin position="1548"/>
        <end position="1562"/>
    </location>
</feature>
<feature type="region of interest" description="Disordered" evidence="1">
    <location>
        <begin position="658"/>
        <end position="747"/>
    </location>
</feature>
<feature type="compositionally biased region" description="Low complexity" evidence="1">
    <location>
        <begin position="2126"/>
        <end position="2152"/>
    </location>
</feature>
<feature type="region of interest" description="Disordered" evidence="1">
    <location>
        <begin position="171"/>
        <end position="250"/>
    </location>
</feature>
<feature type="compositionally biased region" description="Low complexity" evidence="1">
    <location>
        <begin position="2095"/>
        <end position="2116"/>
    </location>
</feature>
<feature type="region of interest" description="Disordered" evidence="1">
    <location>
        <begin position="759"/>
        <end position="785"/>
    </location>
</feature>
<feature type="compositionally biased region" description="Low complexity" evidence="1">
    <location>
        <begin position="961"/>
        <end position="979"/>
    </location>
</feature>
<feature type="compositionally biased region" description="Low complexity" evidence="1">
    <location>
        <begin position="710"/>
        <end position="725"/>
    </location>
</feature>
<feature type="compositionally biased region" description="Basic residues" evidence="1">
    <location>
        <begin position="2206"/>
        <end position="2220"/>
    </location>
</feature>
<comment type="caution">
    <text evidence="2">The sequence shown here is derived from an EMBL/GenBank/DDBJ whole genome shotgun (WGS) entry which is preliminary data.</text>
</comment>
<gene>
    <name evidence="2" type="ORF">GPECTOR_1g895</name>
</gene>
<feature type="compositionally biased region" description="Low complexity" evidence="1">
    <location>
        <begin position="1425"/>
        <end position="1434"/>
    </location>
</feature>
<dbReference type="OrthoDB" id="550227at2759"/>
<evidence type="ECO:0000256" key="1">
    <source>
        <dbReference type="SAM" id="MobiDB-lite"/>
    </source>
</evidence>
<dbReference type="EMBL" id="LSYV01000002">
    <property type="protein sequence ID" value="KXZ56990.1"/>
    <property type="molecule type" value="Genomic_DNA"/>
</dbReference>
<feature type="compositionally biased region" description="Low complexity" evidence="1">
    <location>
        <begin position="1623"/>
        <end position="1635"/>
    </location>
</feature>
<reference evidence="3" key="1">
    <citation type="journal article" date="2016" name="Nat. Commun.">
        <title>The Gonium pectorale genome demonstrates co-option of cell cycle regulation during the evolution of multicellularity.</title>
        <authorList>
            <person name="Hanschen E.R."/>
            <person name="Marriage T.N."/>
            <person name="Ferris P.J."/>
            <person name="Hamaji T."/>
            <person name="Toyoda A."/>
            <person name="Fujiyama A."/>
            <person name="Neme R."/>
            <person name="Noguchi H."/>
            <person name="Minakuchi Y."/>
            <person name="Suzuki M."/>
            <person name="Kawai-Toyooka H."/>
            <person name="Smith D.R."/>
            <person name="Sparks H."/>
            <person name="Anderson J."/>
            <person name="Bakaric R."/>
            <person name="Luria V."/>
            <person name="Karger A."/>
            <person name="Kirschner M.W."/>
            <person name="Durand P.M."/>
            <person name="Michod R.E."/>
            <person name="Nozaki H."/>
            <person name="Olson B.J."/>
        </authorList>
    </citation>
    <scope>NUCLEOTIDE SEQUENCE [LARGE SCALE GENOMIC DNA]</scope>
    <source>
        <strain evidence="3">NIES-2863</strain>
    </source>
</reference>
<feature type="region of interest" description="Disordered" evidence="1">
    <location>
        <begin position="1778"/>
        <end position="1802"/>
    </location>
</feature>
<feature type="compositionally biased region" description="Low complexity" evidence="1">
    <location>
        <begin position="2163"/>
        <end position="2193"/>
    </location>
</feature>
<dbReference type="Proteomes" id="UP000075714">
    <property type="component" value="Unassembled WGS sequence"/>
</dbReference>
<feature type="region of interest" description="Disordered" evidence="1">
    <location>
        <begin position="1870"/>
        <end position="1948"/>
    </location>
</feature>
<name>A0A150H5U0_GONPE</name>
<feature type="compositionally biased region" description="Basic and acidic residues" evidence="1">
    <location>
        <begin position="1903"/>
        <end position="1918"/>
    </location>
</feature>
<feature type="compositionally biased region" description="Basic and acidic residues" evidence="1">
    <location>
        <begin position="1438"/>
        <end position="1456"/>
    </location>
</feature>
<feature type="region of interest" description="Disordered" evidence="1">
    <location>
        <begin position="1540"/>
        <end position="1654"/>
    </location>
</feature>
<accession>A0A150H5U0</accession>
<evidence type="ECO:0000313" key="2">
    <source>
        <dbReference type="EMBL" id="KXZ56990.1"/>
    </source>
</evidence>
<sequence>MEYPPSQEPLPRLDLEHLDSLWEALPPMLARLLYPEGLSQEELDAAGFGNEEAVVREPGDGEEQLGEGGMVGLPLRGRNWCIDCGSNTAVYIFKPKGEVGSERSLCPPCWLALRDKERNAAAAGAGSGASAGSGAGQAVGSEGLEASKMQLYCCLRREMLVRLQVMVPRPQVSLTPPQRKPGQEQSPELHCNRHPRQRPPSRPQPQRLLRQQVATAQDAGQQQRPPEQEQHPTEAPTGPGGPGVAESGDRAAYAEGQHSERVGALVARPRAARQSTGAAAELPLQAGTLAEPARAPGPDEPGLTGGILAGPSARATAARHFQSFPPPHQPAALSVSRVTFTTAPGELGREAAPAQQPQHGHAAGRWYPGRELYELGFSAPAPLLQRTPPSLRNNHPPPHYPWPPGLPGGAPWPHAPSADPPPACPQLGRRAVAGHSAREGARETAPAAAQPAPLAPGPAPTPDTTSGPARPAEAVDGGGGIFPCFQGPQICCAAYRRRIELPGRHAAQGLGLPKPPAPAPPPTHVARTEWFEVNVQSAEVPYFEGALVRSAPHLSRQEALVEEDYAYTVRKERLLALPPAKQRQLMALLRDHNARGGTVLMAGAMGFVHDPGNVLDDWLKADAACMGALREAQARRAGAAAAKAGGAAGAAAACRAASSGAAGGGGSGSGAQPEALRGPFPWTMNGVEWERSPGNTAPGCEPPAPWGSVRDPAPAEPAARATADAWMAGTDTSDGDTRKGGSGPAATLARRAVATVPAAAAAADTGSSGSAPSAWRPPGRAPQARDHAYTPLQLCCMDMAHRHEFALGPVSVSAAFNAHPGRHASTPNSGPGAVDKNLPVTPEQLLSYMRAMVAAYAVPNEERVQYFRRQFEQLRCTPHQEQRRRLVVVARPSQAVAAAGAPGSPEDKAAALARARPPLARPMQAALQLLERWKAAERAAGSKRPAAAVPLPHTGVAPKRGPGAAITAGAAGPSRAAGPADEDGIPSDGGEEQPADDQPLDSRLPVGLKVPLYPLASADTLFMSSGELMRLAHRLLMLHGPPWLRDVLHEKQGDALDFGSCRPADGGLGVFAHFANMLMRPTLAVDLATGTHVDRSQPATLMCFALADAFTGKDNRRRAWPRCHGGFFSQRYVQDLDALIRACWTHGVPFHCVYHCEGDLLLPGMAAAHAVMPLHCASMKISQDFLLPAGPALRLVWELDALRQEQHLHWAAQRAKKQRQPGPARAAPVSSERMAALDAALQARAKAAEAVGAAGAAPDAAEAAAVSQAGQALEAAAPTQTRPQQMRQGPRRGQSRRGTAEPEPESPQGSGGADQRAAEAPTPAAALSVAGPCPLLHPPAPQAQPQLQPTDAGPSQEPGVSEPAASCAADATAAVEAAAAPVGSVLRIPAPQEPELQLREPEPEGRQPLAPERGPGDSHPPTCVAAGAEAAAAEPEPEPGHERAAHQAEAERHVGGHEGPGAAAAPALDAGTTRPGSHAGETEREAEAEPGPAAGAEAGVAVQAAGAIDGSAAGGSAEEERLPAAAADGCVTSVAAGAAEVAPRRETAAAALAEAHTAQTIAGDAKEADTPGETGAQADPAATRQAHEVRGEGVERDVSLAEPHQGQHGGASAGSGQHEKAAEAVTADGARADAGAGTGPFVPQPVSEHANATAHSPVLRGVDSAAGNGGVGDGAGADGCGAPAVTLAAVSEPRHDPRSSPAASGTEGDAAQVGLAPRAPEQDAAGPTTTALAPEGARQPEGPSLQALVPVLAQLLPDLDMAHFLQLAEANAHCSAAAGAEEPMEPMECDSPQQTASTGAPAPHATLDEVARTMCTESTRKALEAMCGLAPALPVAPATPVSSDPALPGQPASPAALSLLGSAGATAAAGPDAVRSLRERAPAAETAGRDEQLEVEPPGAARNELRDMRAAREAERRAGGKRFVPRAAQRAPHRVAAGGQAGRAGPGAAGVDRIAGAIDQVYAELLRIPDASVGAVGPGRPSRQPWPVPLLRLHPVPLHDQPGAAAEHATAAVPRAAAARQQQRPQQQPQQRQRAPHGAAGARAAGRERTGRAAGAPALSVRDPRGDDDLGDREDAPLRLQAGSGQLSGGRRPAKAASRDAPPAKKAAKSSRAAAALTGLAERPQRPAQEAAPAAPVDDAAAGAAMGAGKAPSARKRTPADHAPAGTEVAAGRAAAGTGAGAGTASDGGAAVGPRKKARGGAVKAAKAKPPKVTKAAKKRGGGDAAGAAAESGEDGEDEEEEEEEEPLSEQQMGVNHSKDMFLYQSIIVGLGLALSYTRCHHELVKRRTGPA</sequence>
<feature type="compositionally biased region" description="Pro residues" evidence="1">
    <location>
        <begin position="395"/>
        <end position="406"/>
    </location>
</feature>
<feature type="region of interest" description="Disordered" evidence="1">
    <location>
        <begin position="1212"/>
        <end position="1231"/>
    </location>
</feature>
<feature type="region of interest" description="Disordered" evidence="1">
    <location>
        <begin position="1393"/>
        <end position="1500"/>
    </location>
</feature>
<feature type="compositionally biased region" description="Acidic residues" evidence="1">
    <location>
        <begin position="2232"/>
        <end position="2248"/>
    </location>
</feature>
<feature type="region of interest" description="Disordered" evidence="1">
    <location>
        <begin position="941"/>
        <end position="1003"/>
    </location>
</feature>
<feature type="region of interest" description="Disordered" evidence="1">
    <location>
        <begin position="1271"/>
        <end position="1367"/>
    </location>
</feature>
<feature type="compositionally biased region" description="Low complexity" evidence="1">
    <location>
        <begin position="1271"/>
        <end position="1288"/>
    </location>
</feature>
<feature type="compositionally biased region" description="Basic and acidic residues" evidence="1">
    <location>
        <begin position="1396"/>
        <end position="1405"/>
    </location>
</feature>
<feature type="compositionally biased region" description="Low complexity" evidence="1">
    <location>
        <begin position="1993"/>
        <end position="2044"/>
    </location>
</feature>
<feature type="compositionally biased region" description="Low complexity" evidence="1">
    <location>
        <begin position="1489"/>
        <end position="1500"/>
    </location>
</feature>
<feature type="compositionally biased region" description="Acidic residues" evidence="1">
    <location>
        <begin position="980"/>
        <end position="999"/>
    </location>
</feature>